<reference evidence="3 4" key="1">
    <citation type="submission" date="2017-02" db="EMBL/GenBank/DDBJ databases">
        <authorList>
            <person name="Peterson S.W."/>
        </authorList>
    </citation>
    <scope>NUCLEOTIDE SEQUENCE [LARGE SCALE GENOMIC DNA]</scope>
    <source>
        <strain evidence="3 4">DSM 22335</strain>
    </source>
</reference>
<dbReference type="Gene3D" id="3.40.630.30">
    <property type="match status" value="1"/>
</dbReference>
<sequence length="163" mass="18954">MNFRHISIRQTLQPGDIGRVIQLHGRIYAAEYGYGIGFESYVAAGLHEFWQQYDPSKDRIWLCENDGELAGCLFLMHRSDETAQLRFFLLDKAQRGMGLGSLLIQQFMENLQEIGYQEAYLWTTSELKEAASLYLKAGFRRGETHKSHIFGKTVTEQYYGWRK</sequence>
<dbReference type="RefSeq" id="WP_078831276.1">
    <property type="nucleotide sequence ID" value="NZ_FUWH01000004.1"/>
</dbReference>
<accession>A0A1T4NM06</accession>
<dbReference type="InterPro" id="IPR016181">
    <property type="entry name" value="Acyl_CoA_acyltransferase"/>
</dbReference>
<dbReference type="EMBL" id="FUWH01000004">
    <property type="protein sequence ID" value="SJZ80289.1"/>
    <property type="molecule type" value="Genomic_DNA"/>
</dbReference>
<organism evidence="3 4">
    <name type="scientific">Sediminibacterium ginsengisoli</name>
    <dbReference type="NCBI Taxonomy" id="413434"/>
    <lineage>
        <taxon>Bacteria</taxon>
        <taxon>Pseudomonadati</taxon>
        <taxon>Bacteroidota</taxon>
        <taxon>Chitinophagia</taxon>
        <taxon>Chitinophagales</taxon>
        <taxon>Chitinophagaceae</taxon>
        <taxon>Sediminibacterium</taxon>
    </lineage>
</organism>
<dbReference type="PROSITE" id="PS51186">
    <property type="entry name" value="GNAT"/>
    <property type="match status" value="1"/>
</dbReference>
<gene>
    <name evidence="3" type="ORF">SAMN04488132_104315</name>
</gene>
<evidence type="ECO:0000313" key="4">
    <source>
        <dbReference type="Proteomes" id="UP000190888"/>
    </source>
</evidence>
<dbReference type="Pfam" id="PF00583">
    <property type="entry name" value="Acetyltransf_1"/>
    <property type="match status" value="1"/>
</dbReference>
<keyword evidence="4" id="KW-1185">Reference proteome</keyword>
<dbReference type="STRING" id="413434.SAMN04488132_104315"/>
<proteinExistence type="predicted"/>
<dbReference type="Proteomes" id="UP000190888">
    <property type="component" value="Unassembled WGS sequence"/>
</dbReference>
<protein>
    <submittedName>
        <fullName evidence="3">Acetyltransferase (GNAT) domain-containing protein</fullName>
    </submittedName>
</protein>
<dbReference type="AlphaFoldDB" id="A0A1T4NM06"/>
<keyword evidence="1 3" id="KW-0808">Transferase</keyword>
<evidence type="ECO:0000256" key="1">
    <source>
        <dbReference type="ARBA" id="ARBA00022679"/>
    </source>
</evidence>
<dbReference type="PANTHER" id="PTHR13947">
    <property type="entry name" value="GNAT FAMILY N-ACETYLTRANSFERASE"/>
    <property type="match status" value="1"/>
</dbReference>
<dbReference type="OrthoDB" id="5419426at2"/>
<dbReference type="InterPro" id="IPR050769">
    <property type="entry name" value="NAT_camello-type"/>
</dbReference>
<name>A0A1T4NM06_9BACT</name>
<dbReference type="CDD" id="cd04301">
    <property type="entry name" value="NAT_SF"/>
    <property type="match status" value="1"/>
</dbReference>
<dbReference type="PANTHER" id="PTHR13947:SF37">
    <property type="entry name" value="LD18367P"/>
    <property type="match status" value="1"/>
</dbReference>
<evidence type="ECO:0000313" key="3">
    <source>
        <dbReference type="EMBL" id="SJZ80289.1"/>
    </source>
</evidence>
<evidence type="ECO:0000259" key="2">
    <source>
        <dbReference type="PROSITE" id="PS51186"/>
    </source>
</evidence>
<dbReference type="GO" id="GO:0008080">
    <property type="term" value="F:N-acetyltransferase activity"/>
    <property type="evidence" value="ECO:0007669"/>
    <property type="project" value="InterPro"/>
</dbReference>
<dbReference type="SUPFAM" id="SSF55729">
    <property type="entry name" value="Acyl-CoA N-acyltransferases (Nat)"/>
    <property type="match status" value="1"/>
</dbReference>
<feature type="domain" description="N-acetyltransferase" evidence="2">
    <location>
        <begin position="1"/>
        <end position="163"/>
    </location>
</feature>
<dbReference type="InterPro" id="IPR000182">
    <property type="entry name" value="GNAT_dom"/>
</dbReference>